<comment type="caution">
    <text evidence="2">The sequence shown here is derived from an EMBL/GenBank/DDBJ whole genome shotgun (WGS) entry which is preliminary data.</text>
</comment>
<protein>
    <submittedName>
        <fullName evidence="2">Carboxy-S-adenosyl-L-methionine synthase</fullName>
    </submittedName>
</protein>
<dbReference type="SUPFAM" id="SSF53335">
    <property type="entry name" value="S-adenosyl-L-methionine-dependent methyltransferases"/>
    <property type="match status" value="1"/>
</dbReference>
<gene>
    <name evidence="2" type="primary">cmoA</name>
    <name evidence="2" type="ORF">AGRHK599_LOCUS1539</name>
</gene>
<reference evidence="2 3" key="1">
    <citation type="submission" date="2020-06" db="EMBL/GenBank/DDBJ databases">
        <authorList>
            <person name="De Coninck B."/>
            <person name="Ibrahim H."/>
        </authorList>
    </citation>
    <scope>NUCLEOTIDE SEQUENCE [LARGE SCALE GENOMIC DNA]</scope>
    <source>
        <strain evidence="2">Ag_rhizogenes_K599</strain>
    </source>
</reference>
<dbReference type="PANTHER" id="PTHR43464:SF58">
    <property type="entry name" value="BLR7975 PROTEIN"/>
    <property type="match status" value="1"/>
</dbReference>
<accession>A0AAN2DCQ3</accession>
<dbReference type="GO" id="GO:0008168">
    <property type="term" value="F:methyltransferase activity"/>
    <property type="evidence" value="ECO:0007669"/>
    <property type="project" value="TreeGrafter"/>
</dbReference>
<proteinExistence type="predicted"/>
<dbReference type="AlphaFoldDB" id="A0AAN2DCQ3"/>
<name>A0AAN2DCQ3_RHIRH</name>
<dbReference type="InterPro" id="IPR029063">
    <property type="entry name" value="SAM-dependent_MTases_sf"/>
</dbReference>
<feature type="domain" description="Methyltransferase type 12" evidence="1">
    <location>
        <begin position="67"/>
        <end position="160"/>
    </location>
</feature>
<dbReference type="InterPro" id="IPR013217">
    <property type="entry name" value="Methyltransf_12"/>
</dbReference>
<dbReference type="PANTHER" id="PTHR43464">
    <property type="entry name" value="METHYLTRANSFERASE"/>
    <property type="match status" value="1"/>
</dbReference>
<dbReference type="Gene3D" id="3.40.50.150">
    <property type="entry name" value="Vaccinia Virus protein VP39"/>
    <property type="match status" value="1"/>
</dbReference>
<evidence type="ECO:0000313" key="3">
    <source>
        <dbReference type="Proteomes" id="UP000528185"/>
    </source>
</evidence>
<dbReference type="Pfam" id="PF08242">
    <property type="entry name" value="Methyltransf_12"/>
    <property type="match status" value="1"/>
</dbReference>
<sequence>MRYCTGVLRNLCCYDRRKKGVVAVGTFDGRQADYIEGARRNVPGLDGLHRMAGLLLAERVPQDGRVLVVGAGGGLELKALSEQQSGWKFDGVDPSSDMLALAQKTIGNLSERIALHNGNISVAPAGPFDGAVCLLVFHHISPEDRKVTLDGIRQRLRPGSPFVLAHVSFPLSEPAYSTWIERHVKFGASSQMDADRRNAAKIGMRKAFIRSPEEEREYLQEAGFTSITQFYQAISFRGWVAYA</sequence>
<evidence type="ECO:0000259" key="1">
    <source>
        <dbReference type="Pfam" id="PF08242"/>
    </source>
</evidence>
<dbReference type="Proteomes" id="UP000528185">
    <property type="component" value="Unassembled WGS sequence"/>
</dbReference>
<dbReference type="CDD" id="cd02440">
    <property type="entry name" value="AdoMet_MTases"/>
    <property type="match status" value="1"/>
</dbReference>
<dbReference type="EMBL" id="CAICSX020000001">
    <property type="protein sequence ID" value="CAD0211743.1"/>
    <property type="molecule type" value="Genomic_DNA"/>
</dbReference>
<organism evidence="2 3">
    <name type="scientific">Rhizobium rhizogenes</name>
    <name type="common">Agrobacterium rhizogenes</name>
    <dbReference type="NCBI Taxonomy" id="359"/>
    <lineage>
        <taxon>Bacteria</taxon>
        <taxon>Pseudomonadati</taxon>
        <taxon>Pseudomonadota</taxon>
        <taxon>Alphaproteobacteria</taxon>
        <taxon>Hyphomicrobiales</taxon>
        <taxon>Rhizobiaceae</taxon>
        <taxon>Rhizobium/Agrobacterium group</taxon>
        <taxon>Rhizobium</taxon>
    </lineage>
</organism>
<evidence type="ECO:0000313" key="2">
    <source>
        <dbReference type="EMBL" id="CAD0211743.1"/>
    </source>
</evidence>